<feature type="region of interest" description="Disordered" evidence="1">
    <location>
        <begin position="67"/>
        <end position="95"/>
    </location>
</feature>
<reference evidence="2" key="1">
    <citation type="submission" date="2022-07" db="EMBL/GenBank/DDBJ databases">
        <authorList>
            <person name="Trinca V."/>
            <person name="Uliana J.V.C."/>
            <person name="Torres T.T."/>
            <person name="Ward R.J."/>
            <person name="Monesi N."/>
        </authorList>
    </citation>
    <scope>NUCLEOTIDE SEQUENCE</scope>
    <source>
        <strain evidence="2">HSMRA1968</strain>
        <tissue evidence="2">Whole embryos</tissue>
    </source>
</reference>
<protein>
    <submittedName>
        <fullName evidence="2">Uncharacterized protein</fullName>
    </submittedName>
</protein>
<feature type="compositionally biased region" description="Basic and acidic residues" evidence="1">
    <location>
        <begin position="644"/>
        <end position="654"/>
    </location>
</feature>
<gene>
    <name evidence="2" type="ORF">Bhyg_00510</name>
</gene>
<dbReference type="EMBL" id="WJQU01000001">
    <property type="protein sequence ID" value="KAJ6645306.1"/>
    <property type="molecule type" value="Genomic_DNA"/>
</dbReference>
<evidence type="ECO:0000313" key="3">
    <source>
        <dbReference type="Proteomes" id="UP001151699"/>
    </source>
</evidence>
<feature type="compositionally biased region" description="Basic and acidic residues" evidence="1">
    <location>
        <begin position="75"/>
        <end position="94"/>
    </location>
</feature>
<sequence>MKQVQVEARGFFRQIQHPVFEFVPIYDDNLNPIIIPLKPIPVPTFPPTKSIPSVNYSASDRFTSYEDISDEDTFSAERNEEEKDDKNLSRRLNADDDNNLSLESLGCKNYPRTAKVPQKESHKQLNSNQLNFHRQLSQLRRPTRSNELHPIPLRKLPFSPQQKGYKKLPNFSNVKPQRRHFAPIIGGLTYLGAVAHDIVGHIENPFRDTFRDSNGNLNIHGNRDDNLEAKCNGRCQLQGNTRGNFEGRTEVHAEGLLQGNAKPNFNAQLSGNFGSNFNLNFGLRRSVQKCRQTIFVPIDELTDGVENLSGPTSRHKYQGTNGEQRGRVNALNVTVAFECDRFLRATSSNWPAIEYFTAVEYYQNLRVQKQRQSKDFKVFKKLFEMAFAINKEFNSFDDVLQAKKAYERENKVILVCRNSHNGKREALGKQGHSKVVDNEEKLSNEDGKKVKIKAQLMAERLQNGNSAPVLIKAIHNLQTANRVEKEKLIHGENELEKLLASMLKTDGAKVRVLRDHDDQLCYGEHSSSDFRSRNSTRFGDASVTETVSGHKEAETTLPTPDVIVNNSVVVNSPHDLPAIGSTALTSNNPQTDPFANRLVIVGPTSRELQLVELPYKRVSIGRPKGSRNTVIGIRKKKSSNKIQSSEEKTVPKRSDRIRRSKQVAQKRVL</sequence>
<accession>A0A9Q0N951</accession>
<keyword evidence="3" id="KW-1185">Reference proteome</keyword>
<dbReference type="Proteomes" id="UP001151699">
    <property type="component" value="Chromosome A"/>
</dbReference>
<evidence type="ECO:0000313" key="2">
    <source>
        <dbReference type="EMBL" id="KAJ6645306.1"/>
    </source>
</evidence>
<feature type="region of interest" description="Disordered" evidence="1">
    <location>
        <begin position="636"/>
        <end position="669"/>
    </location>
</feature>
<comment type="caution">
    <text evidence="2">The sequence shown here is derived from an EMBL/GenBank/DDBJ whole genome shotgun (WGS) entry which is preliminary data.</text>
</comment>
<proteinExistence type="predicted"/>
<organism evidence="2 3">
    <name type="scientific">Pseudolycoriella hygida</name>
    <dbReference type="NCBI Taxonomy" id="35572"/>
    <lineage>
        <taxon>Eukaryota</taxon>
        <taxon>Metazoa</taxon>
        <taxon>Ecdysozoa</taxon>
        <taxon>Arthropoda</taxon>
        <taxon>Hexapoda</taxon>
        <taxon>Insecta</taxon>
        <taxon>Pterygota</taxon>
        <taxon>Neoptera</taxon>
        <taxon>Endopterygota</taxon>
        <taxon>Diptera</taxon>
        <taxon>Nematocera</taxon>
        <taxon>Sciaroidea</taxon>
        <taxon>Sciaridae</taxon>
        <taxon>Pseudolycoriella</taxon>
    </lineage>
</organism>
<name>A0A9Q0N951_9DIPT</name>
<dbReference type="AlphaFoldDB" id="A0A9Q0N951"/>
<evidence type="ECO:0000256" key="1">
    <source>
        <dbReference type="SAM" id="MobiDB-lite"/>
    </source>
</evidence>